<dbReference type="InterPro" id="IPR050235">
    <property type="entry name" value="CK1_Ser-Thr_kinase"/>
</dbReference>
<evidence type="ECO:0000256" key="1">
    <source>
        <dbReference type="ARBA" id="ARBA00012513"/>
    </source>
</evidence>
<comment type="caution">
    <text evidence="4">The sequence shown here is derived from an EMBL/GenBank/DDBJ whole genome shotgun (WGS) entry which is preliminary data.</text>
</comment>
<feature type="domain" description="Protein kinase" evidence="3">
    <location>
        <begin position="8"/>
        <end position="282"/>
    </location>
</feature>
<name>A0A8S1YK31_PAROT</name>
<dbReference type="GO" id="GO:0004674">
    <property type="term" value="F:protein serine/threonine kinase activity"/>
    <property type="evidence" value="ECO:0007669"/>
    <property type="project" value="UniProtKB-EC"/>
</dbReference>
<dbReference type="InterPro" id="IPR008271">
    <property type="entry name" value="Ser/Thr_kinase_AS"/>
</dbReference>
<dbReference type="EMBL" id="CAJJDP010000167">
    <property type="protein sequence ID" value="CAD8213838.1"/>
    <property type="molecule type" value="Genomic_DNA"/>
</dbReference>
<dbReference type="EC" id="2.7.11.1" evidence="1"/>
<dbReference type="PROSITE" id="PS00108">
    <property type="entry name" value="PROTEIN_KINASE_ST"/>
    <property type="match status" value="1"/>
</dbReference>
<sequence>MYLEASQYHVLSNLGCGSEHMIYKVENRLNSEVCAIKIEKSPRIGQIANEIVILNKLKGTAGIPAMISYGVTPENKQLIEYSNQDPFLLFHYYMVIQVTQPKKQLSLFQILRVGLRITEILEKVHDLNILHLDIKPENIMISSPLVNDSKILQPDLIQLIDFGLSQEIIRNSKLLKDVFIGSLNFASRQSHKGEQLGYKDDLESLLYVLVFLRNSTLPWFQKPSWGCREVDIKVIGRIKSFHFNSTSLTQNFPLQFQEIMSYIDSLKYNILPDYGYLKSLFMEMIKKPQCSVFQINQVFESQNEIETSILIDNSNENNKDDMYSDQEDMISFETKNFQICKIIGKYFTNSIKSISDIKS</sequence>
<reference evidence="4" key="1">
    <citation type="submission" date="2021-01" db="EMBL/GenBank/DDBJ databases">
        <authorList>
            <consortium name="Genoscope - CEA"/>
            <person name="William W."/>
        </authorList>
    </citation>
    <scope>NUCLEOTIDE SEQUENCE</scope>
</reference>
<dbReference type="PANTHER" id="PTHR11909">
    <property type="entry name" value="CASEIN KINASE-RELATED"/>
    <property type="match status" value="1"/>
</dbReference>
<dbReference type="AlphaFoldDB" id="A0A8S1YK31"/>
<protein>
    <recommendedName>
        <fullName evidence="2">Casein kinase I</fullName>
        <ecNumber evidence="1">2.7.11.1</ecNumber>
    </recommendedName>
</protein>
<dbReference type="PROSITE" id="PS50011">
    <property type="entry name" value="PROTEIN_KINASE_DOM"/>
    <property type="match status" value="1"/>
</dbReference>
<keyword evidence="5" id="KW-1185">Reference proteome</keyword>
<dbReference type="OrthoDB" id="303783at2759"/>
<dbReference type="InterPro" id="IPR000719">
    <property type="entry name" value="Prot_kinase_dom"/>
</dbReference>
<dbReference type="Pfam" id="PF00069">
    <property type="entry name" value="Pkinase"/>
    <property type="match status" value="1"/>
</dbReference>
<accession>A0A8S1YK31</accession>
<proteinExistence type="predicted"/>
<evidence type="ECO:0000313" key="4">
    <source>
        <dbReference type="EMBL" id="CAD8213838.1"/>
    </source>
</evidence>
<evidence type="ECO:0000256" key="2">
    <source>
        <dbReference type="ARBA" id="ARBA00023860"/>
    </source>
</evidence>
<organism evidence="4 5">
    <name type="scientific">Paramecium octaurelia</name>
    <dbReference type="NCBI Taxonomy" id="43137"/>
    <lineage>
        <taxon>Eukaryota</taxon>
        <taxon>Sar</taxon>
        <taxon>Alveolata</taxon>
        <taxon>Ciliophora</taxon>
        <taxon>Intramacronucleata</taxon>
        <taxon>Oligohymenophorea</taxon>
        <taxon>Peniculida</taxon>
        <taxon>Parameciidae</taxon>
        <taxon>Paramecium</taxon>
    </lineage>
</organism>
<dbReference type="GO" id="GO:0005524">
    <property type="term" value="F:ATP binding"/>
    <property type="evidence" value="ECO:0007669"/>
    <property type="project" value="InterPro"/>
</dbReference>
<dbReference type="Proteomes" id="UP000683925">
    <property type="component" value="Unassembled WGS sequence"/>
</dbReference>
<evidence type="ECO:0000259" key="3">
    <source>
        <dbReference type="PROSITE" id="PS50011"/>
    </source>
</evidence>
<gene>
    <name evidence="4" type="ORF">POCTA_138.1.T1640025</name>
</gene>
<dbReference type="SMART" id="SM00220">
    <property type="entry name" value="S_TKc"/>
    <property type="match status" value="1"/>
</dbReference>
<evidence type="ECO:0000313" key="5">
    <source>
        <dbReference type="Proteomes" id="UP000683925"/>
    </source>
</evidence>